<feature type="domain" description="SpoVT-AbrB" evidence="1">
    <location>
        <begin position="13"/>
        <end position="57"/>
    </location>
</feature>
<proteinExistence type="predicted"/>
<organism evidence="2 3">
    <name type="scientific">Methanohalophilus portucalensis FDF-1</name>
    <dbReference type="NCBI Taxonomy" id="523843"/>
    <lineage>
        <taxon>Archaea</taxon>
        <taxon>Methanobacteriati</taxon>
        <taxon>Methanobacteriota</taxon>
        <taxon>Stenosarchaea group</taxon>
        <taxon>Methanomicrobia</taxon>
        <taxon>Methanosarcinales</taxon>
        <taxon>Methanosarcinaceae</taxon>
        <taxon>Methanohalophilus</taxon>
    </lineage>
</organism>
<protein>
    <submittedName>
        <fullName evidence="2">AbrB/MazE/SpoVT family DNA-binding domain-containing protein</fullName>
    </submittedName>
</protein>
<dbReference type="OrthoDB" id="30861at2157"/>
<dbReference type="AlphaFoldDB" id="A0A3M9LKR1"/>
<dbReference type="InterPro" id="IPR037914">
    <property type="entry name" value="SpoVT-AbrB_sf"/>
</dbReference>
<reference evidence="2 3" key="1">
    <citation type="submission" date="2018-10" db="EMBL/GenBank/DDBJ databases">
        <title>Cultivation of a novel Methanohalophilus strain from Kebrit Deep of the Red Sea and a genomic comparison of members of the genus Methanohalophilus.</title>
        <authorList>
            <person name="Guan Y."/>
            <person name="Ngugi D.K."/>
            <person name="Stingl U."/>
        </authorList>
    </citation>
    <scope>NUCLEOTIDE SEQUENCE [LARGE SCALE GENOMIC DNA]</scope>
    <source>
        <strain evidence="2 3">DSM 7471</strain>
    </source>
</reference>
<evidence type="ECO:0000313" key="3">
    <source>
        <dbReference type="Proteomes" id="UP000278252"/>
    </source>
</evidence>
<dbReference type="SUPFAM" id="SSF89447">
    <property type="entry name" value="AbrB/MazE/MraZ-like"/>
    <property type="match status" value="1"/>
</dbReference>
<evidence type="ECO:0000313" key="2">
    <source>
        <dbReference type="EMBL" id="RNI13605.1"/>
    </source>
</evidence>
<comment type="caution">
    <text evidence="2">The sequence shown here is derived from an EMBL/GenBank/DDBJ whole genome shotgun (WGS) entry which is preliminary data.</text>
</comment>
<dbReference type="Gene3D" id="2.10.260.10">
    <property type="match status" value="1"/>
</dbReference>
<accession>A0A3M9LKR1</accession>
<dbReference type="EMBL" id="RJJH01000001">
    <property type="protein sequence ID" value="RNI13605.1"/>
    <property type="molecule type" value="Genomic_DNA"/>
</dbReference>
<dbReference type="InterPro" id="IPR007159">
    <property type="entry name" value="SpoVT-AbrB_dom"/>
</dbReference>
<gene>
    <name evidence="2" type="ORF">EFE41_03250</name>
</gene>
<keyword evidence="2" id="KW-0238">DNA-binding</keyword>
<dbReference type="Proteomes" id="UP000278252">
    <property type="component" value="Unassembled WGS sequence"/>
</dbReference>
<dbReference type="SMART" id="SM00966">
    <property type="entry name" value="SpoVT_AbrB"/>
    <property type="match status" value="1"/>
</dbReference>
<evidence type="ECO:0000259" key="1">
    <source>
        <dbReference type="SMART" id="SM00966"/>
    </source>
</evidence>
<dbReference type="NCBIfam" id="TIGR01439">
    <property type="entry name" value="lp_hng_hel_AbrB"/>
    <property type="match status" value="1"/>
</dbReference>
<dbReference type="GO" id="GO:0003677">
    <property type="term" value="F:DNA binding"/>
    <property type="evidence" value="ECO:0007669"/>
    <property type="project" value="UniProtKB-KW"/>
</dbReference>
<sequence length="91" mass="10232">MGYFMTLIDVKSVTVSKKGQITIPSAYRNCGMKIGDRAAVFVYDDHIEIRPLSFIEEGLSCAIASQESLSKEWDTPEEDAAWDHLKDYLGK</sequence>
<name>A0A3M9LKR1_9EURY</name>